<evidence type="ECO:0000313" key="3">
    <source>
        <dbReference type="Proteomes" id="UP000008898"/>
    </source>
</evidence>
<gene>
    <name evidence="2" type="ordered locus">zobellia_895</name>
</gene>
<feature type="region of interest" description="Disordered" evidence="1">
    <location>
        <begin position="93"/>
        <end position="127"/>
    </location>
</feature>
<evidence type="ECO:0000313" key="2">
    <source>
        <dbReference type="EMBL" id="CAZ94960.1"/>
    </source>
</evidence>
<organism evidence="2 3">
    <name type="scientific">Zobellia galactanivorans (strain DSM 12802 / CCUG 47099 / CIP 106680 / NCIMB 13871 / Dsij)</name>
    <dbReference type="NCBI Taxonomy" id="63186"/>
    <lineage>
        <taxon>Bacteria</taxon>
        <taxon>Pseudomonadati</taxon>
        <taxon>Bacteroidota</taxon>
        <taxon>Flavobacteriia</taxon>
        <taxon>Flavobacteriales</taxon>
        <taxon>Flavobacteriaceae</taxon>
        <taxon>Zobellia</taxon>
    </lineage>
</organism>
<protein>
    <submittedName>
        <fullName evidence="2">Uncharacterized protein</fullName>
    </submittedName>
</protein>
<dbReference type="Proteomes" id="UP000008898">
    <property type="component" value="Chromosome"/>
</dbReference>
<reference evidence="3" key="1">
    <citation type="submission" date="2009-07" db="EMBL/GenBank/DDBJ databases">
        <title>Complete genome sequence of Zobellia galactanivorans Dsij.</title>
        <authorList>
            <consortium name="Genoscope - CEA"/>
        </authorList>
    </citation>
    <scope>NUCLEOTIDE SEQUENCE [LARGE SCALE GENOMIC DNA]</scope>
    <source>
        <strain evidence="3">DSM 12802 / CCUG 47099 / CIP 106680 / NCIMB 13871 / Dsij</strain>
    </source>
</reference>
<feature type="compositionally biased region" description="Low complexity" evidence="1">
    <location>
        <begin position="113"/>
        <end position="127"/>
    </location>
</feature>
<reference evidence="2 3" key="2">
    <citation type="journal article" date="2012" name="Environ. Microbiol.">
        <title>Characterization of the first alginolytic operons in a marine bacterium: from their emergence in marine Flavobacteriia to their independent transfers to marine Proteobacteria and human gut Bacteroides.</title>
        <authorList>
            <person name="Thomas F."/>
            <person name="Barbeyron T."/>
            <person name="Tonon T."/>
            <person name="Genicot S."/>
            <person name="Czjzek M."/>
            <person name="Michel G."/>
        </authorList>
    </citation>
    <scope>NUCLEOTIDE SEQUENCE [LARGE SCALE GENOMIC DNA]</scope>
    <source>
        <strain evidence="3">DSM 12802 / CCUG 47099 / CIP 106680 / NCIMB 13871 / Dsij</strain>
    </source>
</reference>
<proteinExistence type="predicted"/>
<name>G0L9X0_ZOBGA</name>
<dbReference type="KEGG" id="zga:ZOBELLIA_895"/>
<dbReference type="HOGENOM" id="CLU_1969723_0_0_10"/>
<accession>G0L9X0</accession>
<dbReference type="STRING" id="63186.ZOBELLIA_895"/>
<dbReference type="EMBL" id="FP476056">
    <property type="protein sequence ID" value="CAZ94960.1"/>
    <property type="molecule type" value="Genomic_DNA"/>
</dbReference>
<keyword evidence="3" id="KW-1185">Reference proteome</keyword>
<dbReference type="AlphaFoldDB" id="G0L9X0"/>
<sequence length="127" mass="14483">MAIFRTSSSSDIDSGTISVSNTWFRLLIIQLRHKNQLEVFIFPCQRYLLSTSKNKNLASVPISNSKSNYYRSNIQGRIHHNIFQRTYASDIDTPITRDKEASNLTTHQRTEALNPPSSLRPPSLGLF</sequence>
<evidence type="ECO:0000256" key="1">
    <source>
        <dbReference type="SAM" id="MobiDB-lite"/>
    </source>
</evidence>